<dbReference type="Proteomes" id="UP001342631">
    <property type="component" value="Unassembled WGS sequence"/>
</dbReference>
<evidence type="ECO:0000313" key="2">
    <source>
        <dbReference type="Proteomes" id="UP001342631"/>
    </source>
</evidence>
<reference evidence="1 2" key="1">
    <citation type="journal article" date="2024" name="Arch. Microbiol.">
        <title>Corallococcus caeni sp. nov., a novel myxobacterium isolated from activated sludge.</title>
        <authorList>
            <person name="Tomita S."/>
            <person name="Nakai R."/>
            <person name="Kuroda K."/>
            <person name="Kurashita H."/>
            <person name="Hatamoto M."/>
            <person name="Yamaguchi T."/>
            <person name="Narihiro T."/>
        </authorList>
    </citation>
    <scope>NUCLEOTIDE SEQUENCE [LARGE SCALE GENOMIC DNA]</scope>
    <source>
        <strain evidence="1 2">NO1</strain>
    </source>
</reference>
<keyword evidence="2" id="KW-1185">Reference proteome</keyword>
<evidence type="ECO:0000313" key="1">
    <source>
        <dbReference type="EMBL" id="GMU11270.1"/>
    </source>
</evidence>
<comment type="caution">
    <text evidence="1">The sequence shown here is derived from an EMBL/GenBank/DDBJ whole genome shotgun (WGS) entry which is preliminary data.</text>
</comment>
<evidence type="ECO:0008006" key="3">
    <source>
        <dbReference type="Google" id="ProtNLM"/>
    </source>
</evidence>
<organism evidence="1 2">
    <name type="scientific">Corallococcus caeni</name>
    <dbReference type="NCBI Taxonomy" id="3082388"/>
    <lineage>
        <taxon>Bacteria</taxon>
        <taxon>Pseudomonadati</taxon>
        <taxon>Myxococcota</taxon>
        <taxon>Myxococcia</taxon>
        <taxon>Myxococcales</taxon>
        <taxon>Cystobacterineae</taxon>
        <taxon>Myxococcaceae</taxon>
        <taxon>Corallococcus</taxon>
    </lineage>
</organism>
<gene>
    <name evidence="1" type="ORF">ASNO1_75240</name>
</gene>
<sequence>MDLITSPLFERLQRAEHVLLAGAGGGFDIYCGLPLYFRLRELGKRVSLANLSFTTLSRVDGRVVAPGLMEVRAETQGPVHYFPEGVLARWFQARGEAVSIYCFDKVGVAPVSTAWTALQAELGFGVQHPTKPWQDIPVQAQAAGG</sequence>
<protein>
    <recommendedName>
        <fullName evidence="3">DUF1152 domain-containing protein</fullName>
    </recommendedName>
</protein>
<accession>A0ABQ6R4M9</accession>
<dbReference type="EMBL" id="BTTX01000012">
    <property type="protein sequence ID" value="GMU11270.1"/>
    <property type="molecule type" value="Genomic_DNA"/>
</dbReference>
<name>A0ABQ6R4M9_9BACT</name>
<dbReference type="RefSeq" id="WP_338282550.1">
    <property type="nucleotide sequence ID" value="NZ_BTTX01000012.1"/>
</dbReference>
<proteinExistence type="predicted"/>